<dbReference type="InterPro" id="IPR043519">
    <property type="entry name" value="NT_sf"/>
</dbReference>
<gene>
    <name evidence="1" type="ORF">GPA25_03395</name>
</gene>
<dbReference type="SUPFAM" id="SSF81301">
    <property type="entry name" value="Nucleotidyltransferase"/>
    <property type="match status" value="1"/>
</dbReference>
<proteinExistence type="predicted"/>
<accession>A0ABX1Q9V2</accession>
<evidence type="ECO:0000313" key="2">
    <source>
        <dbReference type="Proteomes" id="UP000648984"/>
    </source>
</evidence>
<sequence length="99" mass="10711">MRLSAQQAEAIHHLARELGGPLARVRLFGSRLDDSARGGDLDLLLELPDPVDNPALLSARVAARVSRLMQGRRVDVVLAAPNLKHLAIHDIAIKEGVLL</sequence>
<reference evidence="1 2" key="1">
    <citation type="submission" date="2019-12" db="EMBL/GenBank/DDBJ databases">
        <title>Comparative genomics gives insights into the taxonomy of the Azoarcus-Aromatoleum group and reveals separate origins of nif in the plant-associated Azoarcus and non-plant-associated Aromatoleum sub-groups.</title>
        <authorList>
            <person name="Lafos M."/>
            <person name="Maluk M."/>
            <person name="Batista M."/>
            <person name="Junghare M."/>
            <person name="Carmona M."/>
            <person name="Faoro H."/>
            <person name="Cruz L.M."/>
            <person name="Battistoni F."/>
            <person name="De Souza E."/>
            <person name="Pedrosa F."/>
            <person name="Chen W.-M."/>
            <person name="Poole P.S."/>
            <person name="Dixon R.A."/>
            <person name="James E.K."/>
        </authorList>
    </citation>
    <scope>NUCLEOTIDE SEQUENCE [LARGE SCALE GENOMIC DNA]</scope>
    <source>
        <strain evidence="1 2">22Lin</strain>
    </source>
</reference>
<evidence type="ECO:0000313" key="1">
    <source>
        <dbReference type="EMBL" id="NMG73796.1"/>
    </source>
</evidence>
<keyword evidence="2" id="KW-1185">Reference proteome</keyword>
<comment type="caution">
    <text evidence="1">The sequence shown here is derived from an EMBL/GenBank/DDBJ whole genome shotgun (WGS) entry which is preliminary data.</text>
</comment>
<dbReference type="Proteomes" id="UP000648984">
    <property type="component" value="Unassembled WGS sequence"/>
</dbReference>
<dbReference type="RefSeq" id="WP_169258952.1">
    <property type="nucleotide sequence ID" value="NZ_WTVQ01000004.1"/>
</dbReference>
<dbReference type="Gene3D" id="3.30.460.10">
    <property type="entry name" value="Beta Polymerase, domain 2"/>
    <property type="match status" value="1"/>
</dbReference>
<protein>
    <submittedName>
        <fullName evidence="1">Nucleotidyltransferase domain-containing protein</fullName>
    </submittedName>
</protein>
<dbReference type="EMBL" id="WTVQ01000004">
    <property type="protein sequence ID" value="NMG73796.1"/>
    <property type="molecule type" value="Genomic_DNA"/>
</dbReference>
<organism evidence="1 2">
    <name type="scientific">Aromatoleum diolicum</name>
    <dbReference type="NCBI Taxonomy" id="75796"/>
    <lineage>
        <taxon>Bacteria</taxon>
        <taxon>Pseudomonadati</taxon>
        <taxon>Pseudomonadota</taxon>
        <taxon>Betaproteobacteria</taxon>
        <taxon>Rhodocyclales</taxon>
        <taxon>Rhodocyclaceae</taxon>
        <taxon>Aromatoleum</taxon>
    </lineage>
</organism>
<name>A0ABX1Q9V2_9RHOO</name>